<dbReference type="InterPro" id="IPR016195">
    <property type="entry name" value="Pol/histidinol_Pase-like"/>
</dbReference>
<proteinExistence type="predicted"/>
<dbReference type="Gene3D" id="1.10.150.650">
    <property type="match status" value="1"/>
</dbReference>
<comment type="caution">
    <text evidence="2">The sequence shown here is derived from an EMBL/GenBank/DDBJ whole genome shotgun (WGS) entry which is preliminary data.</text>
</comment>
<dbReference type="Pfam" id="PF02811">
    <property type="entry name" value="PHP"/>
    <property type="match status" value="1"/>
</dbReference>
<evidence type="ECO:0000313" key="3">
    <source>
        <dbReference type="Proteomes" id="UP000030012"/>
    </source>
</evidence>
<dbReference type="AlphaFoldDB" id="A0A0A0I2X7"/>
<dbReference type="SMART" id="SM00481">
    <property type="entry name" value="POLIIIAc"/>
    <property type="match status" value="1"/>
</dbReference>
<feature type="domain" description="Polymerase/histidinol phosphatase N-terminal" evidence="1">
    <location>
        <begin position="5"/>
        <end position="70"/>
    </location>
</feature>
<dbReference type="SUPFAM" id="SSF89550">
    <property type="entry name" value="PHP domain-like"/>
    <property type="match status" value="1"/>
</dbReference>
<evidence type="ECO:0000259" key="1">
    <source>
        <dbReference type="SMART" id="SM00481"/>
    </source>
</evidence>
<gene>
    <name evidence="2" type="ORF">Z968_10195</name>
</gene>
<protein>
    <submittedName>
        <fullName evidence="2">Hydrolase</fullName>
    </submittedName>
</protein>
<dbReference type="RefSeq" id="WP_039255923.1">
    <property type="nucleotide sequence ID" value="NZ_JENJ01000050.1"/>
</dbReference>
<dbReference type="GO" id="GO:0035312">
    <property type="term" value="F:5'-3' DNA exonuclease activity"/>
    <property type="evidence" value="ECO:0007669"/>
    <property type="project" value="TreeGrafter"/>
</dbReference>
<dbReference type="InterPro" id="IPR052018">
    <property type="entry name" value="PHP_domain"/>
</dbReference>
<sequence>MYKKGDFHLHTTASDGKLSPCELVNLAKKQDFDIIAITDHDNTFGLKEGISTGKKIGIKVLPGIELSTRYNNESIHILGYFKDDSYKSDFFQNYLKEIQDYRIKRAKKILDNLYKFFNIKLDFHKILKSNKGVIARPHIAKAIVNAGYPYDFDFIFDNMIGNDSPAYVPNKEISIEEGIDVLKSANAITSLAHPTLINKTPIEEFLKYNFDCIEAIYPLNKQSETENFIKLAQKYNKTISGGSDYHGLGKTDTKHGYIGDAFLTKIFLKNFLKLLNL</sequence>
<dbReference type="InterPro" id="IPR004013">
    <property type="entry name" value="PHP_dom"/>
</dbReference>
<dbReference type="GO" id="GO:0004534">
    <property type="term" value="F:5'-3' RNA exonuclease activity"/>
    <property type="evidence" value="ECO:0007669"/>
    <property type="project" value="TreeGrafter"/>
</dbReference>
<keyword evidence="2" id="KW-0378">Hydrolase</keyword>
<dbReference type="Proteomes" id="UP000030012">
    <property type="component" value="Unassembled WGS sequence"/>
</dbReference>
<dbReference type="PANTHER" id="PTHR42924">
    <property type="entry name" value="EXONUCLEASE"/>
    <property type="match status" value="1"/>
</dbReference>
<dbReference type="CDD" id="cd07438">
    <property type="entry name" value="PHP_HisPPase_AMP"/>
    <property type="match status" value="1"/>
</dbReference>
<dbReference type="PANTHER" id="PTHR42924:SF3">
    <property type="entry name" value="POLYMERASE_HISTIDINOL PHOSPHATASE N-TERMINAL DOMAIN-CONTAINING PROTEIN"/>
    <property type="match status" value="1"/>
</dbReference>
<dbReference type="OrthoDB" id="9791620at2"/>
<reference evidence="2 3" key="1">
    <citation type="submission" date="2014-01" db="EMBL/GenBank/DDBJ databases">
        <title>Plasmidome dynamics in the species complex Clostridium novyi sensu lato converts strains of independent lineages into distinctly different pathogens.</title>
        <authorList>
            <person name="Skarin H."/>
            <person name="Segerman B."/>
        </authorList>
    </citation>
    <scope>NUCLEOTIDE SEQUENCE [LARGE SCALE GENOMIC DNA]</scope>
    <source>
        <strain evidence="2 3">4552</strain>
    </source>
</reference>
<accession>A0A0A0I2X7</accession>
<dbReference type="Gene3D" id="3.20.20.140">
    <property type="entry name" value="Metal-dependent hydrolases"/>
    <property type="match status" value="1"/>
</dbReference>
<dbReference type="InterPro" id="IPR003141">
    <property type="entry name" value="Pol/His_phosphatase_N"/>
</dbReference>
<organism evidence="2 3">
    <name type="scientific">Clostridium novyi A str. 4552</name>
    <dbReference type="NCBI Taxonomy" id="1444289"/>
    <lineage>
        <taxon>Bacteria</taxon>
        <taxon>Bacillati</taxon>
        <taxon>Bacillota</taxon>
        <taxon>Clostridia</taxon>
        <taxon>Eubacteriales</taxon>
        <taxon>Clostridiaceae</taxon>
        <taxon>Clostridium</taxon>
    </lineage>
</organism>
<name>A0A0A0I2X7_CLONO</name>
<dbReference type="EMBL" id="JENJ01000050">
    <property type="protein sequence ID" value="KGM95008.1"/>
    <property type="molecule type" value="Genomic_DNA"/>
</dbReference>
<evidence type="ECO:0000313" key="2">
    <source>
        <dbReference type="EMBL" id="KGM95008.1"/>
    </source>
</evidence>